<dbReference type="OrthoDB" id="9781031at2"/>
<protein>
    <recommendedName>
        <fullName evidence="3">Gfo/Idh/MocA-like oxidoreductase C-terminal domain-containing protein</fullName>
    </recommendedName>
</protein>
<evidence type="ECO:0000313" key="1">
    <source>
        <dbReference type="EMBL" id="OKS86732.1"/>
    </source>
</evidence>
<comment type="caution">
    <text evidence="1">The sequence shown here is derived from an EMBL/GenBank/DDBJ whole genome shotgun (WGS) entry which is preliminary data.</text>
</comment>
<proteinExistence type="predicted"/>
<reference evidence="1 2" key="1">
    <citation type="submission" date="2016-11" db="EMBL/GenBank/DDBJ databases">
        <title>Whole Genome Sequencing of Mucilaginibacter polytrichastri RG4-7(T) isolated from the moss sample.</title>
        <authorList>
            <person name="Li Y."/>
        </authorList>
    </citation>
    <scope>NUCLEOTIDE SEQUENCE [LARGE SCALE GENOMIC DNA]</scope>
    <source>
        <strain evidence="1 2">RG4-7</strain>
    </source>
</reference>
<dbReference type="RefSeq" id="WP_074489415.1">
    <property type="nucleotide sequence ID" value="NZ_FPAM01000004.1"/>
</dbReference>
<dbReference type="AlphaFoldDB" id="A0A1Q5ZYB6"/>
<dbReference type="Gene3D" id="3.30.360.10">
    <property type="entry name" value="Dihydrodipicolinate Reductase, domain 2"/>
    <property type="match status" value="1"/>
</dbReference>
<sequence length="103" mass="11528">MGDQWHKGDIVISGGLGHYQLSPVKLQYALSGQQLQDLDIPAEFLAKEIADPEQPVRGLYYAYQAVLNNIKNNTQFAPDFEKGKQVHKLLDRITQSAAEGNHH</sequence>
<accession>A0A1Q5ZYB6</accession>
<name>A0A1Q5ZYB6_9SPHI</name>
<keyword evidence="2" id="KW-1185">Reference proteome</keyword>
<dbReference type="Proteomes" id="UP000186720">
    <property type="component" value="Unassembled WGS sequence"/>
</dbReference>
<evidence type="ECO:0008006" key="3">
    <source>
        <dbReference type="Google" id="ProtNLM"/>
    </source>
</evidence>
<dbReference type="EMBL" id="MPPL01000001">
    <property type="protein sequence ID" value="OKS86732.1"/>
    <property type="molecule type" value="Genomic_DNA"/>
</dbReference>
<organism evidence="1 2">
    <name type="scientific">Mucilaginibacter polytrichastri</name>
    <dbReference type="NCBI Taxonomy" id="1302689"/>
    <lineage>
        <taxon>Bacteria</taxon>
        <taxon>Pseudomonadati</taxon>
        <taxon>Bacteroidota</taxon>
        <taxon>Sphingobacteriia</taxon>
        <taxon>Sphingobacteriales</taxon>
        <taxon>Sphingobacteriaceae</taxon>
        <taxon>Mucilaginibacter</taxon>
    </lineage>
</organism>
<gene>
    <name evidence="1" type="ORF">RG47T_2189</name>
</gene>
<evidence type="ECO:0000313" key="2">
    <source>
        <dbReference type="Proteomes" id="UP000186720"/>
    </source>
</evidence>